<dbReference type="EMBL" id="CP123584">
    <property type="protein sequence ID" value="WZK90608.1"/>
    <property type="molecule type" value="Genomic_DNA"/>
</dbReference>
<proteinExistence type="predicted"/>
<sequence>MIWNRGLVKRSHAFVPISCFQGHFHGISDFSATAGFGQMAYGQATGYTSKADRLRSLACSPVGGADSSVGGAEF</sequence>
<evidence type="ECO:0000313" key="2">
    <source>
        <dbReference type="Proteomes" id="UP001623232"/>
    </source>
</evidence>
<organism evidence="1 2">
    <name type="scientific">Aliisedimentitalea scapharcae</name>
    <dbReference type="NCBI Taxonomy" id="1524259"/>
    <lineage>
        <taxon>Bacteria</taxon>
        <taxon>Pseudomonadati</taxon>
        <taxon>Pseudomonadota</taxon>
        <taxon>Alphaproteobacteria</taxon>
        <taxon>Rhodobacterales</taxon>
        <taxon>Roseobacteraceae</taxon>
        <taxon>Aliisedimentitalea</taxon>
    </lineage>
</organism>
<dbReference type="Proteomes" id="UP001623232">
    <property type="component" value="Chromosome"/>
</dbReference>
<gene>
    <name evidence="1" type="ORF">QEZ52_08705</name>
</gene>
<name>A0ABZ2XWX8_9RHOB</name>
<protein>
    <submittedName>
        <fullName evidence="1">Uncharacterized protein</fullName>
    </submittedName>
</protein>
<evidence type="ECO:0000313" key="1">
    <source>
        <dbReference type="EMBL" id="WZK90608.1"/>
    </source>
</evidence>
<keyword evidence="2" id="KW-1185">Reference proteome</keyword>
<reference evidence="1 2" key="1">
    <citation type="submission" date="2023-04" db="EMBL/GenBank/DDBJ databases">
        <title>Complete genome sequence of Alisedimentitalea scapharcae.</title>
        <authorList>
            <person name="Rong J.-C."/>
            <person name="Yi M.-L."/>
            <person name="Zhao Q."/>
        </authorList>
    </citation>
    <scope>NUCLEOTIDE SEQUENCE [LARGE SCALE GENOMIC DNA]</scope>
    <source>
        <strain evidence="1 2">KCTC 42119</strain>
    </source>
</reference>
<dbReference type="RefSeq" id="WP_406649513.1">
    <property type="nucleotide sequence ID" value="NZ_CP123584.1"/>
</dbReference>
<accession>A0ABZ2XWX8</accession>